<feature type="signal peptide" evidence="2">
    <location>
        <begin position="1"/>
        <end position="25"/>
    </location>
</feature>
<dbReference type="Pfam" id="PF12849">
    <property type="entry name" value="PBP_like_2"/>
    <property type="match status" value="1"/>
</dbReference>
<organism evidence="4 5">
    <name type="scientific">Aporhodopirellula rubra</name>
    <dbReference type="NCBI Taxonomy" id="980271"/>
    <lineage>
        <taxon>Bacteria</taxon>
        <taxon>Pseudomonadati</taxon>
        <taxon>Planctomycetota</taxon>
        <taxon>Planctomycetia</taxon>
        <taxon>Pirellulales</taxon>
        <taxon>Pirellulaceae</taxon>
        <taxon>Aporhodopirellula</taxon>
    </lineage>
</organism>
<dbReference type="Proteomes" id="UP000536179">
    <property type="component" value="Unassembled WGS sequence"/>
</dbReference>
<dbReference type="InterPro" id="IPR050811">
    <property type="entry name" value="Phosphate_ABC_transporter"/>
</dbReference>
<dbReference type="Gene3D" id="3.40.190.10">
    <property type="entry name" value="Periplasmic binding protein-like II"/>
    <property type="match status" value="1"/>
</dbReference>
<keyword evidence="1 2" id="KW-0732">Signal</keyword>
<accession>A0A7W5E3E5</accession>
<evidence type="ECO:0000259" key="3">
    <source>
        <dbReference type="Pfam" id="PF12849"/>
    </source>
</evidence>
<evidence type="ECO:0000313" key="4">
    <source>
        <dbReference type="EMBL" id="MBB3209430.1"/>
    </source>
</evidence>
<name>A0A7W5E3E5_9BACT</name>
<sequence>MHHLRIALAACLTFVYLISSDDVTAADPVRLDGTSHLNRLTRAWVQTAQEVNYHLKVTNEESGSGAGFKHFALGHLDIIKSSRPIRDRERTACQNAGIQTIEVPMARFPSGVEKLRFVVNRESLRREEVREFLRYCLSDHAQELAAVDAVPLSELELNDARLIITMAIQNNATEQPPTNEGASQ</sequence>
<gene>
    <name evidence="4" type="ORF">FHS27_005270</name>
</gene>
<keyword evidence="5" id="KW-1185">Reference proteome</keyword>
<comment type="caution">
    <text evidence="4">The sequence shown here is derived from an EMBL/GenBank/DDBJ whole genome shotgun (WGS) entry which is preliminary data.</text>
</comment>
<dbReference type="InterPro" id="IPR024370">
    <property type="entry name" value="PBP_domain"/>
</dbReference>
<dbReference type="AlphaFoldDB" id="A0A7W5E3E5"/>
<dbReference type="EMBL" id="JACHXU010000023">
    <property type="protein sequence ID" value="MBB3209430.1"/>
    <property type="molecule type" value="Genomic_DNA"/>
</dbReference>
<dbReference type="PANTHER" id="PTHR30570:SF1">
    <property type="entry name" value="PHOSPHATE-BINDING PROTEIN PSTS"/>
    <property type="match status" value="1"/>
</dbReference>
<dbReference type="RefSeq" id="WP_184308052.1">
    <property type="nucleotide sequence ID" value="NZ_JACHXU010000023.1"/>
</dbReference>
<evidence type="ECO:0000313" key="5">
    <source>
        <dbReference type="Proteomes" id="UP000536179"/>
    </source>
</evidence>
<evidence type="ECO:0000256" key="1">
    <source>
        <dbReference type="ARBA" id="ARBA00022729"/>
    </source>
</evidence>
<dbReference type="PANTHER" id="PTHR30570">
    <property type="entry name" value="PERIPLASMIC PHOSPHATE BINDING COMPONENT OF PHOSPHATE ABC TRANSPORTER"/>
    <property type="match status" value="1"/>
</dbReference>
<evidence type="ECO:0000256" key="2">
    <source>
        <dbReference type="SAM" id="SignalP"/>
    </source>
</evidence>
<feature type="domain" description="PBP" evidence="3">
    <location>
        <begin position="24"/>
        <end position="107"/>
    </location>
</feature>
<protein>
    <submittedName>
        <fullName evidence="4">ABC-type phosphate transport system substrate-binding protein</fullName>
    </submittedName>
</protein>
<proteinExistence type="predicted"/>
<feature type="chain" id="PRO_5030735204" evidence="2">
    <location>
        <begin position="26"/>
        <end position="184"/>
    </location>
</feature>
<dbReference type="SUPFAM" id="SSF53850">
    <property type="entry name" value="Periplasmic binding protein-like II"/>
    <property type="match status" value="1"/>
</dbReference>
<reference evidence="4 5" key="1">
    <citation type="submission" date="2020-08" db="EMBL/GenBank/DDBJ databases">
        <title>Genomic Encyclopedia of Type Strains, Phase III (KMG-III): the genomes of soil and plant-associated and newly described type strains.</title>
        <authorList>
            <person name="Whitman W."/>
        </authorList>
    </citation>
    <scope>NUCLEOTIDE SEQUENCE [LARGE SCALE GENOMIC DNA]</scope>
    <source>
        <strain evidence="4 5">CECT 8075</strain>
    </source>
</reference>